<dbReference type="InterPro" id="IPR019855">
    <property type="entry name" value="CRISPR-assoc_Cas1_NMENI"/>
</dbReference>
<feature type="binding site" evidence="10">
    <location>
        <position position="206"/>
    </location>
    <ligand>
        <name>Mn(2+)</name>
        <dbReference type="ChEBI" id="CHEBI:29035"/>
    </ligand>
</feature>
<evidence type="ECO:0000256" key="8">
    <source>
        <dbReference type="ARBA" id="ARBA00023211"/>
    </source>
</evidence>
<keyword evidence="4 10" id="KW-0378">Hydrolase</keyword>
<evidence type="ECO:0000256" key="9">
    <source>
        <dbReference type="ARBA" id="ARBA00038592"/>
    </source>
</evidence>
<dbReference type="InterPro" id="IPR050646">
    <property type="entry name" value="Cas1"/>
</dbReference>
<keyword evidence="6 10" id="KW-0051">Antiviral defense</keyword>
<comment type="subunit">
    <text evidence="9 10">Homodimer, forms a heterotetramer with a Cas2 homodimer.</text>
</comment>
<keyword evidence="1 10" id="KW-0540">Nuclease</keyword>
<reference evidence="12" key="1">
    <citation type="submission" date="2020-01" db="EMBL/GenBank/DDBJ databases">
        <title>Sphingomonas sp. strain CSW-10.</title>
        <authorList>
            <person name="Chen W.-M."/>
        </authorList>
    </citation>
    <scope>NUCLEOTIDE SEQUENCE [LARGE SCALE GENOMIC DNA]</scope>
    <source>
        <strain evidence="12">NST-5</strain>
    </source>
</reference>
<evidence type="ECO:0000256" key="1">
    <source>
        <dbReference type="ARBA" id="ARBA00022722"/>
    </source>
</evidence>
<dbReference type="NCBIfam" id="TIGR00287">
    <property type="entry name" value="cas1"/>
    <property type="match status" value="1"/>
</dbReference>
<dbReference type="HAMAP" id="MF_01470">
    <property type="entry name" value="Cas1"/>
    <property type="match status" value="1"/>
</dbReference>
<dbReference type="PANTHER" id="PTHR34353">
    <property type="entry name" value="CRISPR-ASSOCIATED ENDONUCLEASE CAS1 1"/>
    <property type="match status" value="1"/>
</dbReference>
<keyword evidence="7 10" id="KW-0238">DNA-binding</keyword>
<evidence type="ECO:0000313" key="12">
    <source>
        <dbReference type="Proteomes" id="UP000798602"/>
    </source>
</evidence>
<evidence type="ECO:0000256" key="3">
    <source>
        <dbReference type="ARBA" id="ARBA00022759"/>
    </source>
</evidence>
<comment type="similarity">
    <text evidence="10">Belongs to the CRISPR-associated endonuclease Cas1 family.</text>
</comment>
<organism evidence="11 12">
    <name type="scientific">Flavobacterium ichthyis</name>
    <dbReference type="NCBI Taxonomy" id="2698827"/>
    <lineage>
        <taxon>Bacteria</taxon>
        <taxon>Pseudomonadati</taxon>
        <taxon>Bacteroidota</taxon>
        <taxon>Flavobacteriia</taxon>
        <taxon>Flavobacteriales</taxon>
        <taxon>Flavobacteriaceae</taxon>
        <taxon>Flavobacterium</taxon>
    </lineage>
</organism>
<gene>
    <name evidence="10 11" type="primary">cas1</name>
    <name evidence="11" type="ORF">GV828_00560</name>
</gene>
<dbReference type="EC" id="3.1.-.-" evidence="10"/>
<dbReference type="Proteomes" id="UP000798602">
    <property type="component" value="Unassembled WGS sequence"/>
</dbReference>
<evidence type="ECO:0000256" key="10">
    <source>
        <dbReference type="HAMAP-Rule" id="MF_01470"/>
    </source>
</evidence>
<keyword evidence="12" id="KW-1185">Reference proteome</keyword>
<evidence type="ECO:0000256" key="6">
    <source>
        <dbReference type="ARBA" id="ARBA00023118"/>
    </source>
</evidence>
<accession>A0ABW9Z4R3</accession>
<sequence>MITRSIYIGNPAYLKLKDEQMYILCPETKEAKGKVPVEDLGLLMLDHFQITISHQLIQKMMGNNVVVVSCDAHHLPHGIMLPLYGHTEHSDRVKDQLEASEPLKKQLWKQTVECKIENQKNVLMKLGNYYEPMIEYQRNVKSGDITNMEGIAAQHYWKYLISLDFLRQRFGDSPNQFFNFGYAVLRSIVARAIVETGLLPVLGIFHKNKYNPYCLADDLMEPYRPFVDLLVMQWLKIHPESSEAYLDRREKTEELTKEFKAHILQIATKDVRIDDKTRPLLVAVKTTASSLYKCYTGEKRLISYPELI</sequence>
<dbReference type="EMBL" id="JAABLM010000001">
    <property type="protein sequence ID" value="NBL63684.1"/>
    <property type="molecule type" value="Genomic_DNA"/>
</dbReference>
<dbReference type="InterPro" id="IPR002729">
    <property type="entry name" value="CRISPR-assoc_Cas1"/>
</dbReference>
<name>A0ABW9Z4R3_9FLAO</name>
<comment type="function">
    <text evidence="10">CRISPR (clustered regularly interspaced short palindromic repeat), is an adaptive immune system that provides protection against mobile genetic elements (viruses, transposable elements and conjugative plasmids). CRISPR clusters contain spacers, sequences complementary to antecedent mobile elements, and target invading nucleic acids. CRISPR clusters are transcribed and processed into CRISPR RNA (crRNA). Acts as a dsDNA endonuclease. Involved in the integration of spacer DNA into the CRISPR cassette.</text>
</comment>
<evidence type="ECO:0000256" key="2">
    <source>
        <dbReference type="ARBA" id="ARBA00022723"/>
    </source>
</evidence>
<dbReference type="NCBIfam" id="TIGR03639">
    <property type="entry name" value="cas1_NMENI"/>
    <property type="match status" value="1"/>
</dbReference>
<evidence type="ECO:0000256" key="5">
    <source>
        <dbReference type="ARBA" id="ARBA00022842"/>
    </source>
</evidence>
<dbReference type="PANTHER" id="PTHR34353:SF2">
    <property type="entry name" value="CRISPR-ASSOCIATED ENDONUCLEASE CAS1 1"/>
    <property type="match status" value="1"/>
</dbReference>
<dbReference type="RefSeq" id="WP_166535521.1">
    <property type="nucleotide sequence ID" value="NZ_JAABLM010000001.1"/>
</dbReference>
<protein>
    <recommendedName>
        <fullName evidence="10">CRISPR-associated endonuclease Cas1</fullName>
        <ecNumber evidence="10">3.1.-.-</ecNumber>
    </recommendedName>
</protein>
<dbReference type="Pfam" id="PF01867">
    <property type="entry name" value="Cas_Cas1"/>
    <property type="match status" value="1"/>
</dbReference>
<evidence type="ECO:0000313" key="11">
    <source>
        <dbReference type="EMBL" id="NBL63684.1"/>
    </source>
</evidence>
<comment type="caution">
    <text evidence="11">The sequence shown here is derived from an EMBL/GenBank/DDBJ whole genome shotgun (WGS) entry which is preliminary data.</text>
</comment>
<keyword evidence="8 10" id="KW-0464">Manganese</keyword>
<keyword evidence="5 10" id="KW-0460">Magnesium</keyword>
<feature type="binding site" evidence="10">
    <location>
        <position position="149"/>
    </location>
    <ligand>
        <name>Mn(2+)</name>
        <dbReference type="ChEBI" id="CHEBI:29035"/>
    </ligand>
</feature>
<proteinExistence type="inferred from homology"/>
<evidence type="ECO:0000256" key="7">
    <source>
        <dbReference type="ARBA" id="ARBA00023125"/>
    </source>
</evidence>
<keyword evidence="2 10" id="KW-0479">Metal-binding</keyword>
<keyword evidence="3 10" id="KW-0255">Endonuclease</keyword>
<dbReference type="Gene3D" id="1.20.120.920">
    <property type="entry name" value="CRISPR-associated endonuclease Cas1, C-terminal domain"/>
    <property type="match status" value="1"/>
</dbReference>
<dbReference type="GO" id="GO:0004519">
    <property type="term" value="F:endonuclease activity"/>
    <property type="evidence" value="ECO:0007669"/>
    <property type="project" value="UniProtKB-KW"/>
</dbReference>
<feature type="binding site" evidence="10">
    <location>
        <position position="221"/>
    </location>
    <ligand>
        <name>Mn(2+)</name>
        <dbReference type="ChEBI" id="CHEBI:29035"/>
    </ligand>
</feature>
<evidence type="ECO:0000256" key="4">
    <source>
        <dbReference type="ARBA" id="ARBA00022801"/>
    </source>
</evidence>
<comment type="cofactor">
    <cofactor evidence="10">
        <name>Mg(2+)</name>
        <dbReference type="ChEBI" id="CHEBI:18420"/>
    </cofactor>
    <cofactor evidence="10">
        <name>Mn(2+)</name>
        <dbReference type="ChEBI" id="CHEBI:29035"/>
    </cofactor>
</comment>
<dbReference type="InterPro" id="IPR042206">
    <property type="entry name" value="CRISPR-assoc_Cas1_C"/>
</dbReference>